<name>A0A5C3QXC0_9AGAR</name>
<gene>
    <name evidence="1" type="ORF">BDV98DRAFT_559607</name>
</gene>
<evidence type="ECO:0000313" key="2">
    <source>
        <dbReference type="Proteomes" id="UP000305067"/>
    </source>
</evidence>
<proteinExistence type="predicted"/>
<dbReference type="AlphaFoldDB" id="A0A5C3QXC0"/>
<keyword evidence="2" id="KW-1185">Reference proteome</keyword>
<protein>
    <submittedName>
        <fullName evidence="1">Uncharacterized protein</fullName>
    </submittedName>
</protein>
<sequence length="84" mass="9272">MIQGQLEVLPRCGGFDQAVIEPRSIIEQPRLGARSLLTQISVTPEKFPSTCPPPACLQSQVQPVTLHQTALYSHPRILPLLLVF</sequence>
<accession>A0A5C3QXC0</accession>
<dbReference type="EMBL" id="ML178815">
    <property type="protein sequence ID" value="TFL06552.1"/>
    <property type="molecule type" value="Genomic_DNA"/>
</dbReference>
<reference evidence="1 2" key="1">
    <citation type="journal article" date="2019" name="Nat. Ecol. Evol.">
        <title>Megaphylogeny resolves global patterns of mushroom evolution.</title>
        <authorList>
            <person name="Varga T."/>
            <person name="Krizsan K."/>
            <person name="Foldi C."/>
            <person name="Dima B."/>
            <person name="Sanchez-Garcia M."/>
            <person name="Sanchez-Ramirez S."/>
            <person name="Szollosi G.J."/>
            <person name="Szarkandi J.G."/>
            <person name="Papp V."/>
            <person name="Albert L."/>
            <person name="Andreopoulos W."/>
            <person name="Angelini C."/>
            <person name="Antonin V."/>
            <person name="Barry K.W."/>
            <person name="Bougher N.L."/>
            <person name="Buchanan P."/>
            <person name="Buyck B."/>
            <person name="Bense V."/>
            <person name="Catcheside P."/>
            <person name="Chovatia M."/>
            <person name="Cooper J."/>
            <person name="Damon W."/>
            <person name="Desjardin D."/>
            <person name="Finy P."/>
            <person name="Geml J."/>
            <person name="Haridas S."/>
            <person name="Hughes K."/>
            <person name="Justo A."/>
            <person name="Karasinski D."/>
            <person name="Kautmanova I."/>
            <person name="Kiss B."/>
            <person name="Kocsube S."/>
            <person name="Kotiranta H."/>
            <person name="LaButti K.M."/>
            <person name="Lechner B.E."/>
            <person name="Liimatainen K."/>
            <person name="Lipzen A."/>
            <person name="Lukacs Z."/>
            <person name="Mihaltcheva S."/>
            <person name="Morgado L.N."/>
            <person name="Niskanen T."/>
            <person name="Noordeloos M.E."/>
            <person name="Ohm R.A."/>
            <person name="Ortiz-Santana B."/>
            <person name="Ovrebo C."/>
            <person name="Racz N."/>
            <person name="Riley R."/>
            <person name="Savchenko A."/>
            <person name="Shiryaev A."/>
            <person name="Soop K."/>
            <person name="Spirin V."/>
            <person name="Szebenyi C."/>
            <person name="Tomsovsky M."/>
            <person name="Tulloss R.E."/>
            <person name="Uehling J."/>
            <person name="Grigoriev I.V."/>
            <person name="Vagvolgyi C."/>
            <person name="Papp T."/>
            <person name="Martin F.M."/>
            <person name="Miettinen O."/>
            <person name="Hibbett D.S."/>
            <person name="Nagy L.G."/>
        </authorList>
    </citation>
    <scope>NUCLEOTIDE SEQUENCE [LARGE SCALE GENOMIC DNA]</scope>
    <source>
        <strain evidence="1 2">CBS 309.79</strain>
    </source>
</reference>
<dbReference type="Proteomes" id="UP000305067">
    <property type="component" value="Unassembled WGS sequence"/>
</dbReference>
<evidence type="ECO:0000313" key="1">
    <source>
        <dbReference type="EMBL" id="TFL06552.1"/>
    </source>
</evidence>
<organism evidence="1 2">
    <name type="scientific">Pterulicium gracile</name>
    <dbReference type="NCBI Taxonomy" id="1884261"/>
    <lineage>
        <taxon>Eukaryota</taxon>
        <taxon>Fungi</taxon>
        <taxon>Dikarya</taxon>
        <taxon>Basidiomycota</taxon>
        <taxon>Agaricomycotina</taxon>
        <taxon>Agaricomycetes</taxon>
        <taxon>Agaricomycetidae</taxon>
        <taxon>Agaricales</taxon>
        <taxon>Pleurotineae</taxon>
        <taxon>Pterulaceae</taxon>
        <taxon>Pterulicium</taxon>
    </lineage>
</organism>